<dbReference type="InterPro" id="IPR038700">
    <property type="entry name" value="Thiol_cytolys_C_sf"/>
</dbReference>
<evidence type="ECO:0000313" key="3">
    <source>
        <dbReference type="Proteomes" id="UP000663828"/>
    </source>
</evidence>
<feature type="chain" id="PRO_5033065836" evidence="1">
    <location>
        <begin position="17"/>
        <end position="171"/>
    </location>
</feature>
<keyword evidence="1" id="KW-0732">Signal</keyword>
<feature type="signal peptide" evidence="1">
    <location>
        <begin position="1"/>
        <end position="16"/>
    </location>
</feature>
<reference evidence="2" key="1">
    <citation type="submission" date="2021-02" db="EMBL/GenBank/DDBJ databases">
        <authorList>
            <person name="Nowell W R."/>
        </authorList>
    </citation>
    <scope>NUCLEOTIDE SEQUENCE</scope>
</reference>
<dbReference type="InterPro" id="IPR036359">
    <property type="entry name" value="Thiol_cytolysin_sf"/>
</dbReference>
<accession>A0A814TMN0</accession>
<dbReference type="EMBL" id="CAJNOR010001547">
    <property type="protein sequence ID" value="CAF1161864.1"/>
    <property type="molecule type" value="Genomic_DNA"/>
</dbReference>
<keyword evidence="3" id="KW-1185">Reference proteome</keyword>
<gene>
    <name evidence="2" type="ORF">XAT740_LOCUS21528</name>
</gene>
<dbReference type="AlphaFoldDB" id="A0A814TMN0"/>
<evidence type="ECO:0000313" key="2">
    <source>
        <dbReference type="EMBL" id="CAF1161864.1"/>
    </source>
</evidence>
<dbReference type="Gene3D" id="2.60.40.1430">
    <property type="entry name" value="Perfringolysin, domain 4"/>
    <property type="match status" value="1"/>
</dbReference>
<dbReference type="GO" id="GO:0015485">
    <property type="term" value="F:cholesterol binding"/>
    <property type="evidence" value="ECO:0007669"/>
    <property type="project" value="InterPro"/>
</dbReference>
<proteinExistence type="predicted"/>
<name>A0A814TMN0_ADIRI</name>
<protein>
    <submittedName>
        <fullName evidence="2">Uncharacterized protein</fullName>
    </submittedName>
</protein>
<dbReference type="SUPFAM" id="SSF56978">
    <property type="entry name" value="Perfringolysin"/>
    <property type="match status" value="1"/>
</dbReference>
<dbReference type="Proteomes" id="UP000663828">
    <property type="component" value="Unassembled WGS sequence"/>
</dbReference>
<organism evidence="2 3">
    <name type="scientific">Adineta ricciae</name>
    <name type="common">Rotifer</name>
    <dbReference type="NCBI Taxonomy" id="249248"/>
    <lineage>
        <taxon>Eukaryota</taxon>
        <taxon>Metazoa</taxon>
        <taxon>Spiralia</taxon>
        <taxon>Gnathifera</taxon>
        <taxon>Rotifera</taxon>
        <taxon>Eurotatoria</taxon>
        <taxon>Bdelloidea</taxon>
        <taxon>Adinetida</taxon>
        <taxon>Adinetidae</taxon>
        <taxon>Adineta</taxon>
    </lineage>
</organism>
<comment type="caution">
    <text evidence="2">The sequence shown here is derived from an EMBL/GenBank/DDBJ whole genome shotgun (WGS) entry which is preliminary data.</text>
</comment>
<sequence>MRTCFLLLLLTTLVTSFDRRYQQHSSILRQLQDLLEADDEAEFQVRHRSDRRMSDDDEKEQYMEIRASVGSNDTNTGTEITLQNRAAMNTRLRVLYTDKDGRPAIAETGRLWAGQTKSVQLPAGATNINIIVEKDIFFETWRQAYKGTLTNGNQCIRIVGVTLFSKIHPCK</sequence>
<evidence type="ECO:0000256" key="1">
    <source>
        <dbReference type="SAM" id="SignalP"/>
    </source>
</evidence>